<dbReference type="AlphaFoldDB" id="A0A1N6LXE2"/>
<dbReference type="OrthoDB" id="415460at2759"/>
<reference evidence="2 3" key="1">
    <citation type="journal article" date="2012" name="Nucleic Acids Res.">
        <title>Sequencing of the smallest Apicomplexan genome from the human pathogen Babesia microti.</title>
        <authorList>
            <person name="Cornillot E."/>
            <person name="Hadj-Kaddour K."/>
            <person name="Dassouli A."/>
            <person name="Noel B."/>
            <person name="Ranwez V."/>
            <person name="Vacherie B."/>
            <person name="Augagneur Y."/>
            <person name="Bres V."/>
            <person name="Duclos A."/>
            <person name="Randazzo S."/>
            <person name="Carcy B."/>
            <person name="Debierre-Grockiego F."/>
            <person name="Delbecq S."/>
            <person name="Moubri-Menage K."/>
            <person name="Shams-Eldin H."/>
            <person name="Usmani-Brown S."/>
            <person name="Bringaud F."/>
            <person name="Wincker P."/>
            <person name="Vivares C.P."/>
            <person name="Schwarz R.T."/>
            <person name="Schetters T.P."/>
            <person name="Krause P.J."/>
            <person name="Gorenflot A."/>
            <person name="Berry V."/>
            <person name="Barbe V."/>
            <person name="Ben Mamoun C."/>
        </authorList>
    </citation>
    <scope>NUCLEOTIDE SEQUENCE [LARGE SCALE GENOMIC DNA]</scope>
    <source>
        <strain evidence="2 3">RI</strain>
    </source>
</reference>
<dbReference type="GeneID" id="24425694"/>
<feature type="chain" id="PRO_5013292028" evidence="1">
    <location>
        <begin position="24"/>
        <end position="267"/>
    </location>
</feature>
<evidence type="ECO:0000313" key="3">
    <source>
        <dbReference type="Proteomes" id="UP000002899"/>
    </source>
</evidence>
<protein>
    <submittedName>
        <fullName evidence="2">Uncharacterized protein</fullName>
    </submittedName>
</protein>
<dbReference type="InterPro" id="IPR021610">
    <property type="entry name" value="DUF3228"/>
</dbReference>
<sequence>MHSALHLTHLSYFMLLAITRSCGYIKTKYIESCSPNKYNYKLLTQSNNTSIRTAPNSTIMLSSTSKIGLEPFCYKQFDRKNSANHIPMDKFIFLDKLCELIASGDCKFADGYAEFCKHIFVKNFTNSKLGILEITPENEHILKSDYLRRTEKELPVLTRWFPLHKVKHLIKEADYLDIILYSRDQIEKERRIMGETTDENVQNNVADVDFYIVSIVPLSDMNERPMVPITIMRNALIEEGGSGVPIDRNEYIKSVNFWSKHAIIIDM</sequence>
<dbReference type="KEGG" id="bmic:BmR1_04g05250"/>
<dbReference type="Gene3D" id="3.30.2310.50">
    <property type="entry name" value="Protein of unknown function (DUF3228), domain 1"/>
    <property type="match status" value="2"/>
</dbReference>
<name>A0A1N6LXE2_BABMR</name>
<organism evidence="2 3">
    <name type="scientific">Babesia microti (strain RI)</name>
    <dbReference type="NCBI Taxonomy" id="1133968"/>
    <lineage>
        <taxon>Eukaryota</taxon>
        <taxon>Sar</taxon>
        <taxon>Alveolata</taxon>
        <taxon>Apicomplexa</taxon>
        <taxon>Aconoidasida</taxon>
        <taxon>Piroplasmida</taxon>
        <taxon>Babesiidae</taxon>
        <taxon>Babesia</taxon>
    </lineage>
</organism>
<evidence type="ECO:0000313" key="2">
    <source>
        <dbReference type="EMBL" id="SIO73532.1"/>
    </source>
</evidence>
<keyword evidence="3" id="KW-1185">Reference proteome</keyword>
<accession>A0A1N6LXE2</accession>
<dbReference type="PANTHER" id="PTHR38666:SF2">
    <property type="entry name" value="FLAGELLAR ASSOCIATED PROTEIN"/>
    <property type="match status" value="1"/>
</dbReference>
<gene>
    <name evidence="2" type="ORF">BmR1_04g05250</name>
</gene>
<dbReference type="Pfam" id="PF11539">
    <property type="entry name" value="DUF3228"/>
    <property type="match status" value="1"/>
</dbReference>
<reference evidence="2 3" key="2">
    <citation type="journal article" date="2013" name="PLoS ONE">
        <title>Whole genome mapping and re-organization of the nuclear and mitochondrial genomes of Babesia microti isolates.</title>
        <authorList>
            <person name="Cornillot E."/>
            <person name="Dassouli A."/>
            <person name="Garg A."/>
            <person name="Pachikara N."/>
            <person name="Randazzo S."/>
            <person name="Depoix D."/>
            <person name="Carcy B."/>
            <person name="Delbecq S."/>
            <person name="Frutos R."/>
            <person name="Silva J.C."/>
            <person name="Sutton R."/>
            <person name="Krause P.J."/>
            <person name="Mamoun C.B."/>
        </authorList>
    </citation>
    <scope>NUCLEOTIDE SEQUENCE [LARGE SCALE GENOMIC DNA]</scope>
    <source>
        <strain evidence="2 3">RI</strain>
    </source>
</reference>
<evidence type="ECO:0000256" key="1">
    <source>
        <dbReference type="SAM" id="SignalP"/>
    </source>
</evidence>
<keyword evidence="1" id="KW-0732">Signal</keyword>
<dbReference type="PANTHER" id="PTHR38666">
    <property type="match status" value="1"/>
</dbReference>
<dbReference type="RefSeq" id="XP_021337624.1">
    <property type="nucleotide sequence ID" value="XM_021482368.1"/>
</dbReference>
<proteinExistence type="predicted"/>
<dbReference type="EMBL" id="LN871599">
    <property type="protein sequence ID" value="SIO73532.1"/>
    <property type="molecule type" value="Genomic_DNA"/>
</dbReference>
<feature type="signal peptide" evidence="1">
    <location>
        <begin position="1"/>
        <end position="23"/>
    </location>
</feature>
<dbReference type="VEuPathDB" id="PiroplasmaDB:BmR1_04g05250"/>
<dbReference type="Proteomes" id="UP000002899">
    <property type="component" value="Chromosome IV"/>
</dbReference>
<reference evidence="2 3" key="3">
    <citation type="journal article" date="2016" name="Sci. Rep.">
        <title>Genome-wide diversity and gene expression profiling of Babesia microti isolates identify polymorphic genes that mediate host-pathogen interactions.</title>
        <authorList>
            <person name="Silva J.C."/>
            <person name="Cornillot E."/>
            <person name="McCracken C."/>
            <person name="Usmani-Brown S."/>
            <person name="Dwivedi A."/>
            <person name="Ifeonu O.O."/>
            <person name="Crabtree J."/>
            <person name="Gotia H.T."/>
            <person name="Virji A.Z."/>
            <person name="Reynes C."/>
            <person name="Colinge J."/>
            <person name="Kumar V."/>
            <person name="Lawres L."/>
            <person name="Pazzi J.E."/>
            <person name="Pablo J.V."/>
            <person name="Hung C."/>
            <person name="Brancato J."/>
            <person name="Kumari P."/>
            <person name="Orvis J."/>
            <person name="Tretina K."/>
            <person name="Chibucos M."/>
            <person name="Ott S."/>
            <person name="Sadzewicz L."/>
            <person name="Sengamalay N."/>
            <person name="Shetty A.C."/>
            <person name="Su Q."/>
            <person name="Tallon L."/>
            <person name="Fraser C.M."/>
            <person name="Frutos R."/>
            <person name="Molina D.M."/>
            <person name="Krause P.J."/>
            <person name="Ben Mamoun C."/>
        </authorList>
    </citation>
    <scope>NUCLEOTIDE SEQUENCE [LARGE SCALE GENOMIC DNA]</scope>
    <source>
        <strain evidence="2 3">RI</strain>
    </source>
</reference>